<evidence type="ECO:0000256" key="7">
    <source>
        <dbReference type="ARBA" id="ARBA00023157"/>
    </source>
</evidence>
<dbReference type="Pfam" id="PF00535">
    <property type="entry name" value="Glycos_transf_2"/>
    <property type="match status" value="1"/>
</dbReference>
<evidence type="ECO:0000259" key="9">
    <source>
        <dbReference type="SMART" id="SM00458"/>
    </source>
</evidence>
<reference evidence="10 11" key="1">
    <citation type="submission" date="2020-02" db="EMBL/GenBank/DDBJ databases">
        <title>Bird 10,000 Genomes (B10K) Project - Family phase.</title>
        <authorList>
            <person name="Zhang G."/>
        </authorList>
    </citation>
    <scope>NUCLEOTIDE SEQUENCE [LARGE SCALE GENOMIC DNA]</scope>
    <source>
        <strain evidence="10">B10K-DU-013-51</strain>
        <tissue evidence="10">Mixed tissue sample</tissue>
    </source>
</reference>
<comment type="pathway">
    <text evidence="2 8">Protein modification; protein glycosylation.</text>
</comment>
<dbReference type="EMBL" id="VYZU01033279">
    <property type="protein sequence ID" value="NXY84737.1"/>
    <property type="molecule type" value="Genomic_DNA"/>
</dbReference>
<dbReference type="InterPro" id="IPR035992">
    <property type="entry name" value="Ricin_B-like_lectins"/>
</dbReference>
<dbReference type="EC" id="2.4.1.-" evidence="8"/>
<accession>A0A7L4N3U9</accession>
<dbReference type="Proteomes" id="UP000586704">
    <property type="component" value="Unassembled WGS sequence"/>
</dbReference>
<evidence type="ECO:0000256" key="4">
    <source>
        <dbReference type="ARBA" id="ARBA00022679"/>
    </source>
</evidence>
<keyword evidence="8" id="KW-0464">Manganese</keyword>
<dbReference type="GO" id="GO:0000139">
    <property type="term" value="C:Golgi membrane"/>
    <property type="evidence" value="ECO:0007669"/>
    <property type="project" value="UniProtKB-SubCell"/>
</dbReference>
<evidence type="ECO:0000256" key="2">
    <source>
        <dbReference type="ARBA" id="ARBA00004922"/>
    </source>
</evidence>
<comment type="cofactor">
    <cofactor evidence="8">
        <name>Mn(2+)</name>
        <dbReference type="ChEBI" id="CHEBI:29035"/>
    </cofactor>
</comment>
<evidence type="ECO:0000256" key="3">
    <source>
        <dbReference type="ARBA" id="ARBA00012644"/>
    </source>
</evidence>
<dbReference type="UniPathway" id="UPA00378"/>
<name>A0A7L4N3U9_9AVES</name>
<evidence type="ECO:0000313" key="11">
    <source>
        <dbReference type="Proteomes" id="UP000586704"/>
    </source>
</evidence>
<keyword evidence="8" id="KW-0328">Glycosyltransferase</keyword>
<dbReference type="Gene3D" id="3.90.550.10">
    <property type="entry name" value="Spore Coat Polysaccharide Biosynthesis Protein SpsA, Chain A"/>
    <property type="match status" value="2"/>
</dbReference>
<dbReference type="InterPro" id="IPR000772">
    <property type="entry name" value="Ricin_B_lectin"/>
</dbReference>
<dbReference type="GO" id="GO:0004653">
    <property type="term" value="F:polypeptide N-acetylgalactosaminyltransferase activity"/>
    <property type="evidence" value="ECO:0007669"/>
    <property type="project" value="TreeGrafter"/>
</dbReference>
<dbReference type="PANTHER" id="PTHR11675:SF58">
    <property type="entry name" value="POLYPEPTIDE N-ACETYLGALACTOSAMINYLTRANSFERASE 6"/>
    <property type="match status" value="1"/>
</dbReference>
<dbReference type="SUPFAM" id="SSF53448">
    <property type="entry name" value="Nucleotide-diphospho-sugar transferases"/>
    <property type="match status" value="1"/>
</dbReference>
<dbReference type="Pfam" id="PF02709">
    <property type="entry name" value="Glyco_transf_7C"/>
    <property type="match status" value="1"/>
</dbReference>
<evidence type="ECO:0000256" key="8">
    <source>
        <dbReference type="RuleBase" id="RU361242"/>
    </source>
</evidence>
<comment type="subcellular location">
    <subcellularLocation>
        <location evidence="1 8">Golgi apparatus membrane</location>
        <topology evidence="1 8">Single-pass type II membrane protein</topology>
    </subcellularLocation>
</comment>
<dbReference type="GO" id="GO:0030246">
    <property type="term" value="F:carbohydrate binding"/>
    <property type="evidence" value="ECO:0007669"/>
    <property type="project" value="UniProtKB-KW"/>
</dbReference>
<dbReference type="SMART" id="SM00458">
    <property type="entry name" value="RICIN"/>
    <property type="match status" value="1"/>
</dbReference>
<dbReference type="InterPro" id="IPR027791">
    <property type="entry name" value="Galactosyl_T_C"/>
</dbReference>
<evidence type="ECO:0000256" key="5">
    <source>
        <dbReference type="ARBA" id="ARBA00022734"/>
    </source>
</evidence>
<dbReference type="FunFam" id="2.80.10.50:FF:000024">
    <property type="entry name" value="Polypeptide N-acetylgalactosaminyltransferase"/>
    <property type="match status" value="1"/>
</dbReference>
<feature type="non-terminal residue" evidence="10">
    <location>
        <position position="386"/>
    </location>
</feature>
<keyword evidence="11" id="KW-1185">Reference proteome</keyword>
<keyword evidence="5 8" id="KW-0430">Lectin</keyword>
<dbReference type="InterPro" id="IPR001173">
    <property type="entry name" value="Glyco_trans_2-like"/>
</dbReference>
<evidence type="ECO:0000256" key="1">
    <source>
        <dbReference type="ARBA" id="ARBA00004323"/>
    </source>
</evidence>
<dbReference type="InterPro" id="IPR029044">
    <property type="entry name" value="Nucleotide-diphossugar_trans"/>
</dbReference>
<proteinExistence type="inferred from homology"/>
<keyword evidence="4 8" id="KW-0808">Transferase</keyword>
<dbReference type="SUPFAM" id="SSF50370">
    <property type="entry name" value="Ricin B-like lectins"/>
    <property type="match status" value="1"/>
</dbReference>
<comment type="similarity">
    <text evidence="8">Belongs to the glycosyltransferase 2 family. GalNAc-T subfamily.</text>
</comment>
<dbReference type="Gene3D" id="2.80.10.50">
    <property type="match status" value="1"/>
</dbReference>
<dbReference type="AlphaFoldDB" id="A0A7L4N3U9"/>
<keyword evidence="7 8" id="KW-1015">Disulfide bond</keyword>
<evidence type="ECO:0000313" key="10">
    <source>
        <dbReference type="EMBL" id="NXY84737.1"/>
    </source>
</evidence>
<gene>
    <name evidence="10" type="primary">Galnt6</name>
    <name evidence="10" type="ORF">CEYCYA_R05661</name>
</gene>
<keyword evidence="6 8" id="KW-0333">Golgi apparatus</keyword>
<dbReference type="PANTHER" id="PTHR11675">
    <property type="entry name" value="N-ACETYLGALACTOSAMINYLTRANSFERASE"/>
    <property type="match status" value="1"/>
</dbReference>
<organism evidence="10 11">
    <name type="scientific">Ceyx cyanopectus</name>
    <name type="common">Indigo-banded kingfisher</name>
    <dbReference type="NCBI Taxonomy" id="390723"/>
    <lineage>
        <taxon>Eukaryota</taxon>
        <taxon>Metazoa</taxon>
        <taxon>Chordata</taxon>
        <taxon>Craniata</taxon>
        <taxon>Vertebrata</taxon>
        <taxon>Euteleostomi</taxon>
        <taxon>Archelosauria</taxon>
        <taxon>Archosauria</taxon>
        <taxon>Dinosauria</taxon>
        <taxon>Saurischia</taxon>
        <taxon>Theropoda</taxon>
        <taxon>Coelurosauria</taxon>
        <taxon>Aves</taxon>
        <taxon>Neognathae</taxon>
        <taxon>Neoaves</taxon>
        <taxon>Telluraves</taxon>
        <taxon>Coraciimorphae</taxon>
        <taxon>Coraciiformes</taxon>
        <taxon>Alcedinidae</taxon>
        <taxon>Ceyx</taxon>
    </lineage>
</organism>
<feature type="domain" description="Ricin B lectin" evidence="9">
    <location>
        <begin position="252"/>
        <end position="386"/>
    </location>
</feature>
<dbReference type="OrthoDB" id="416652at2759"/>
<protein>
    <recommendedName>
        <fullName evidence="3 8">Polypeptide N-acetylgalactosaminyltransferase</fullName>
        <ecNumber evidence="8">2.4.1.-</ecNumber>
    </recommendedName>
    <alternativeName>
        <fullName evidence="8">Protein-UDP acetylgalactosaminyltransferase</fullName>
    </alternativeName>
</protein>
<comment type="caution">
    <text evidence="10">The sequence shown here is derived from an EMBL/GenBank/DDBJ whole genome shotgun (WGS) entry which is preliminary data.</text>
</comment>
<dbReference type="Pfam" id="PF00652">
    <property type="entry name" value="Ricin_B_lectin"/>
    <property type="match status" value="1"/>
</dbReference>
<dbReference type="PROSITE" id="PS50231">
    <property type="entry name" value="RICIN_B_LECTIN"/>
    <property type="match status" value="1"/>
</dbReference>
<evidence type="ECO:0000256" key="6">
    <source>
        <dbReference type="ARBA" id="ARBA00023034"/>
    </source>
</evidence>
<dbReference type="GO" id="GO:0006493">
    <property type="term" value="P:protein O-linked glycosylation"/>
    <property type="evidence" value="ECO:0007669"/>
    <property type="project" value="TreeGrafter"/>
</dbReference>
<feature type="non-terminal residue" evidence="10">
    <location>
        <position position="1"/>
    </location>
</feature>
<sequence length="386" mass="43614">LKEELDLYVRQLQIVRVVRQEQRKGLITARLLGASMASGEVLTFLDAHCEYLASPLNVHRQPRGGTKEQSPEMLTTPTWHMESPKLLLFHLDFNPFFPLLYPSPPRSPTFAGGLFAISRSYFEHIGSYDDQMEIWGGENVEMSFRVWQCGGQVEIIPCSVVGHVFRSKSPHTFPKGTQVISRNLVRLAEVWMDDYKEIFYRRNQQAAQMAREKTYGDITDRLKLREQLHCKNFTWYLQNIYPEMSIPDLSPAFYGAIKNEGTKSCLDVGENNHGGKPLIMYPCHGMGGNQYFEYTNQRELRHNIGKELCLRVGSGSGSGAGSGSAELGECQYRGKPGRVPASEEWDLTQDRLIKNPGSGMCLTARGKHPAMAPCDLADPNQLWSFT</sequence>